<dbReference type="AlphaFoldDB" id="A0A1U6HUI2"/>
<name>A0A1U6HUI2_9SPHN</name>
<dbReference type="Pfam" id="PF13610">
    <property type="entry name" value="DDE_Tnp_IS240"/>
    <property type="match status" value="1"/>
</dbReference>
<evidence type="ECO:0000313" key="2">
    <source>
        <dbReference type="EMBL" id="SLJ99473.1"/>
    </source>
</evidence>
<organism evidence="2 3">
    <name type="scientific">Novosphingobium mathurense</name>
    <dbReference type="NCBI Taxonomy" id="428990"/>
    <lineage>
        <taxon>Bacteria</taxon>
        <taxon>Pseudomonadati</taxon>
        <taxon>Pseudomonadota</taxon>
        <taxon>Alphaproteobacteria</taxon>
        <taxon>Sphingomonadales</taxon>
        <taxon>Sphingomonadaceae</taxon>
        <taxon>Novosphingobium</taxon>
    </lineage>
</organism>
<dbReference type="EMBL" id="FVZE01000003">
    <property type="protein sequence ID" value="SLJ99473.1"/>
    <property type="molecule type" value="Genomic_DNA"/>
</dbReference>
<dbReference type="STRING" id="428990.SAMN06295987_103102"/>
<proteinExistence type="predicted"/>
<keyword evidence="3" id="KW-1185">Reference proteome</keyword>
<reference evidence="3" key="1">
    <citation type="submission" date="2017-02" db="EMBL/GenBank/DDBJ databases">
        <authorList>
            <person name="Varghese N."/>
            <person name="Submissions S."/>
        </authorList>
    </citation>
    <scope>NUCLEOTIDE SEQUENCE [LARGE SCALE GENOMIC DNA]</scope>
    <source>
        <strain evidence="3">SM117</strain>
    </source>
</reference>
<evidence type="ECO:0000259" key="1">
    <source>
        <dbReference type="Pfam" id="PF13610"/>
    </source>
</evidence>
<feature type="domain" description="DDE" evidence="1">
    <location>
        <begin position="34"/>
        <end position="80"/>
    </location>
</feature>
<accession>A0A1U6HUI2</accession>
<evidence type="ECO:0000313" key="3">
    <source>
        <dbReference type="Proteomes" id="UP000190989"/>
    </source>
</evidence>
<sequence>MQLTNDGSRTNLEAARICHAEVRMRPRSGDEPLKVRQNRYMNNRIEQDHRRIKRGIRPMLGFKSKVRAAIILDGIELVHSSASSWKRTMTFGVYCIQGATFALQ</sequence>
<dbReference type="InterPro" id="IPR032874">
    <property type="entry name" value="DDE_dom"/>
</dbReference>
<gene>
    <name evidence="2" type="ORF">SAMN06295987_103102</name>
</gene>
<protein>
    <submittedName>
        <fullName evidence="2">DDE domain-containing protein</fullName>
    </submittedName>
</protein>
<dbReference type="Proteomes" id="UP000190989">
    <property type="component" value="Unassembled WGS sequence"/>
</dbReference>